<reference evidence="1" key="1">
    <citation type="submission" date="2014-09" db="EMBL/GenBank/DDBJ databases">
        <title>Genome sequence of the luminous mushroom Mycena chlorophos for searching fungal bioluminescence genes.</title>
        <authorList>
            <person name="Tanaka Y."/>
            <person name="Kasuga D."/>
            <person name="Oba Y."/>
            <person name="Hase S."/>
            <person name="Sato K."/>
            <person name="Oba Y."/>
            <person name="Sakakibara Y."/>
        </authorList>
    </citation>
    <scope>NUCLEOTIDE SEQUENCE</scope>
</reference>
<name>A0ABQ0LB79_MYCCL</name>
<gene>
    <name evidence="1" type="ORF">MCHLO_05807</name>
</gene>
<organism evidence="1 2">
    <name type="scientific">Mycena chlorophos</name>
    <name type="common">Agaric fungus</name>
    <name type="synonym">Agaricus chlorophos</name>
    <dbReference type="NCBI Taxonomy" id="658473"/>
    <lineage>
        <taxon>Eukaryota</taxon>
        <taxon>Fungi</taxon>
        <taxon>Dikarya</taxon>
        <taxon>Basidiomycota</taxon>
        <taxon>Agaricomycotina</taxon>
        <taxon>Agaricomycetes</taxon>
        <taxon>Agaricomycetidae</taxon>
        <taxon>Agaricales</taxon>
        <taxon>Marasmiineae</taxon>
        <taxon>Mycenaceae</taxon>
        <taxon>Mycena</taxon>
    </lineage>
</organism>
<evidence type="ECO:0000313" key="2">
    <source>
        <dbReference type="Proteomes" id="UP000815677"/>
    </source>
</evidence>
<dbReference type="Proteomes" id="UP000815677">
    <property type="component" value="Unassembled WGS sequence"/>
</dbReference>
<protein>
    <submittedName>
        <fullName evidence="1">Uncharacterized protein</fullName>
    </submittedName>
</protein>
<proteinExistence type="predicted"/>
<evidence type="ECO:0000313" key="1">
    <source>
        <dbReference type="EMBL" id="GAT48394.1"/>
    </source>
</evidence>
<accession>A0ABQ0LB79</accession>
<sequence>MLDHPSMYWCGSSACSLFCSYPSTLPAFVYFTDITPRHDHPYVPQSPPAILVYNNPNAIRHFILHFHPSALFSSLTFVTSWRTSGESRLLSSRRDCATDYDFVCLAGIDFQESEEVGFLICAYALAEFGYATEKQSYTAISDARIAAVELLHESCRIPRILEHLRLRSRPSRLCSKGNLMSPWAAPRRATSSRSAAAINYSAGINKSTIFFAATELTVCCQPSDYTAGVFTDIALRPNQQRFEGTARRFALQALLDDGWRVK</sequence>
<keyword evidence="2" id="KW-1185">Reference proteome</keyword>
<dbReference type="EMBL" id="DF844538">
    <property type="protein sequence ID" value="GAT48394.1"/>
    <property type="molecule type" value="Genomic_DNA"/>
</dbReference>